<reference evidence="2 3" key="1">
    <citation type="submission" date="2019-02" db="EMBL/GenBank/DDBJ databases">
        <title>Deep-cultivation of Planctomycetes and their phenomic and genomic characterization uncovers novel biology.</title>
        <authorList>
            <person name="Wiegand S."/>
            <person name="Jogler M."/>
            <person name="Boedeker C."/>
            <person name="Pinto D."/>
            <person name="Vollmers J."/>
            <person name="Rivas-Marin E."/>
            <person name="Kohn T."/>
            <person name="Peeters S.H."/>
            <person name="Heuer A."/>
            <person name="Rast P."/>
            <person name="Oberbeckmann S."/>
            <person name="Bunk B."/>
            <person name="Jeske O."/>
            <person name="Meyerdierks A."/>
            <person name="Storesund J.E."/>
            <person name="Kallscheuer N."/>
            <person name="Luecker S."/>
            <person name="Lage O.M."/>
            <person name="Pohl T."/>
            <person name="Merkel B.J."/>
            <person name="Hornburger P."/>
            <person name="Mueller R.-W."/>
            <person name="Bruemmer F."/>
            <person name="Labrenz M."/>
            <person name="Spormann A.M."/>
            <person name="Op den Camp H."/>
            <person name="Overmann J."/>
            <person name="Amann R."/>
            <person name="Jetten M.S.M."/>
            <person name="Mascher T."/>
            <person name="Medema M.H."/>
            <person name="Devos D.P."/>
            <person name="Kaster A.-K."/>
            <person name="Ovreas L."/>
            <person name="Rohde M."/>
            <person name="Galperin M.Y."/>
            <person name="Jogler C."/>
        </authorList>
    </citation>
    <scope>NUCLEOTIDE SEQUENCE [LARGE SCALE GENOMIC DNA]</scope>
    <source>
        <strain evidence="2 3">K22_7</strain>
    </source>
</reference>
<organism evidence="2 3">
    <name type="scientific">Rubripirellula lacrimiformis</name>
    <dbReference type="NCBI Taxonomy" id="1930273"/>
    <lineage>
        <taxon>Bacteria</taxon>
        <taxon>Pseudomonadati</taxon>
        <taxon>Planctomycetota</taxon>
        <taxon>Planctomycetia</taxon>
        <taxon>Pirellulales</taxon>
        <taxon>Pirellulaceae</taxon>
        <taxon>Rubripirellula</taxon>
    </lineage>
</organism>
<feature type="domain" description="DUF3991" evidence="1">
    <location>
        <begin position="156"/>
        <end position="226"/>
    </location>
</feature>
<dbReference type="KEGG" id="rlc:K227x_58950"/>
<dbReference type="Pfam" id="PF13155">
    <property type="entry name" value="Toprim_2"/>
    <property type="match status" value="1"/>
</dbReference>
<name>A0A517NK09_9BACT</name>
<sequence>MKTWTTSAYRLKSRPSQRYCRFMDTRNDELEQFKRLNLHDYAVSRGFVVDRKKSSRHSVVVRHPRGDKLIIGKAPTGQFFYFNALGADSGTIIDLVQALDGGTLGDVRKTLRAYDGLPAVRAPSSTLPFEIQPSRHDAAAVLSAWMRAKPIKSGHPYLTDIRGISEEVQLHPAFRDRIRIDSRGNMVVPHFNRSGLCGFELENGNRERTTFTGFSPGGVKALACSRPQSDDRTMIVCETAVDMFSVATLEGVDGKRFFSTAGQTSEMQSECLRHAAAKMPNNSRILLAFDNDEGGRKLAFQVRRALQNCGLPVHDHFPPTVGAGWNDVLQQTRQHDSPEPQMRG</sequence>
<evidence type="ECO:0000313" key="3">
    <source>
        <dbReference type="Proteomes" id="UP000318538"/>
    </source>
</evidence>
<evidence type="ECO:0000313" key="2">
    <source>
        <dbReference type="EMBL" id="QDT07468.1"/>
    </source>
</evidence>
<dbReference type="EMBL" id="CP036525">
    <property type="protein sequence ID" value="QDT07468.1"/>
    <property type="molecule type" value="Genomic_DNA"/>
</dbReference>
<protein>
    <recommendedName>
        <fullName evidence="1">DUF3991 domain-containing protein</fullName>
    </recommendedName>
</protein>
<dbReference type="CDD" id="cd01029">
    <property type="entry name" value="TOPRIM_primases"/>
    <property type="match status" value="1"/>
</dbReference>
<gene>
    <name evidence="2" type="ORF">K227x_58950</name>
</gene>
<keyword evidence="3" id="KW-1185">Reference proteome</keyword>
<dbReference type="AlphaFoldDB" id="A0A517NK09"/>
<evidence type="ECO:0000259" key="1">
    <source>
        <dbReference type="Pfam" id="PF13154"/>
    </source>
</evidence>
<dbReference type="Gene3D" id="3.40.1360.10">
    <property type="match status" value="1"/>
</dbReference>
<dbReference type="InterPro" id="IPR025054">
    <property type="entry name" value="DUF3991"/>
</dbReference>
<dbReference type="InterPro" id="IPR034154">
    <property type="entry name" value="TOPRIM_DnaG/twinkle"/>
</dbReference>
<accession>A0A517NK09</accession>
<dbReference type="Pfam" id="PF13154">
    <property type="entry name" value="DUF3991"/>
    <property type="match status" value="1"/>
</dbReference>
<proteinExistence type="predicted"/>
<dbReference type="Proteomes" id="UP000318538">
    <property type="component" value="Chromosome"/>
</dbReference>